<dbReference type="Proteomes" id="UP001176961">
    <property type="component" value="Unassembled WGS sequence"/>
</dbReference>
<name>A0AA36M8S9_CYLNA</name>
<organism evidence="2 3">
    <name type="scientific">Cylicocyclus nassatus</name>
    <name type="common">Nematode worm</name>
    <dbReference type="NCBI Taxonomy" id="53992"/>
    <lineage>
        <taxon>Eukaryota</taxon>
        <taxon>Metazoa</taxon>
        <taxon>Ecdysozoa</taxon>
        <taxon>Nematoda</taxon>
        <taxon>Chromadorea</taxon>
        <taxon>Rhabditida</taxon>
        <taxon>Rhabditina</taxon>
        <taxon>Rhabditomorpha</taxon>
        <taxon>Strongyloidea</taxon>
        <taxon>Strongylidae</taxon>
        <taxon>Cylicocyclus</taxon>
    </lineage>
</organism>
<keyword evidence="1" id="KW-0732">Signal</keyword>
<feature type="signal peptide" evidence="1">
    <location>
        <begin position="1"/>
        <end position="17"/>
    </location>
</feature>
<sequence length="104" mass="11283">MWQYIALVVCITSVSSAVPIAQQRLRLRRSRGVDTSFAVTKLKFGCLGDGANDCGIRRSPCGISYHYVPCASEYSQDCGSTMQTATIDYSKNLAYVVSSASKNS</sequence>
<feature type="chain" id="PRO_5041429943" evidence="1">
    <location>
        <begin position="18"/>
        <end position="104"/>
    </location>
</feature>
<evidence type="ECO:0000256" key="1">
    <source>
        <dbReference type="SAM" id="SignalP"/>
    </source>
</evidence>
<protein>
    <submittedName>
        <fullName evidence="2">Uncharacterized protein</fullName>
    </submittedName>
</protein>
<proteinExistence type="predicted"/>
<dbReference type="EMBL" id="CATQJL010000305">
    <property type="protein sequence ID" value="CAJ0602676.1"/>
    <property type="molecule type" value="Genomic_DNA"/>
</dbReference>
<evidence type="ECO:0000313" key="2">
    <source>
        <dbReference type="EMBL" id="CAJ0602676.1"/>
    </source>
</evidence>
<dbReference type="AlphaFoldDB" id="A0AA36M8S9"/>
<evidence type="ECO:0000313" key="3">
    <source>
        <dbReference type="Proteomes" id="UP001176961"/>
    </source>
</evidence>
<reference evidence="2" key="1">
    <citation type="submission" date="2023-07" db="EMBL/GenBank/DDBJ databases">
        <authorList>
            <consortium name="CYATHOMIX"/>
        </authorList>
    </citation>
    <scope>NUCLEOTIDE SEQUENCE</scope>
    <source>
        <strain evidence="2">N/A</strain>
    </source>
</reference>
<accession>A0AA36M8S9</accession>
<keyword evidence="3" id="KW-1185">Reference proteome</keyword>
<gene>
    <name evidence="2" type="ORF">CYNAS_LOCUS14659</name>
</gene>
<comment type="caution">
    <text evidence="2">The sequence shown here is derived from an EMBL/GenBank/DDBJ whole genome shotgun (WGS) entry which is preliminary data.</text>
</comment>